<evidence type="ECO:0000313" key="2">
    <source>
        <dbReference type="EMBL" id="KAH3696192.1"/>
    </source>
</evidence>
<name>A0A9D3YAA4_DREPO</name>
<comment type="caution">
    <text evidence="2">The sequence shown here is derived from an EMBL/GenBank/DDBJ whole genome shotgun (WGS) entry which is preliminary data.</text>
</comment>
<proteinExistence type="predicted"/>
<dbReference type="AlphaFoldDB" id="A0A9D3YAA4"/>
<protein>
    <submittedName>
        <fullName evidence="2">Uncharacterized protein</fullName>
    </submittedName>
</protein>
<dbReference type="Proteomes" id="UP000828390">
    <property type="component" value="Unassembled WGS sequence"/>
</dbReference>
<organism evidence="2 3">
    <name type="scientific">Dreissena polymorpha</name>
    <name type="common">Zebra mussel</name>
    <name type="synonym">Mytilus polymorpha</name>
    <dbReference type="NCBI Taxonomy" id="45954"/>
    <lineage>
        <taxon>Eukaryota</taxon>
        <taxon>Metazoa</taxon>
        <taxon>Spiralia</taxon>
        <taxon>Lophotrochozoa</taxon>
        <taxon>Mollusca</taxon>
        <taxon>Bivalvia</taxon>
        <taxon>Autobranchia</taxon>
        <taxon>Heteroconchia</taxon>
        <taxon>Euheterodonta</taxon>
        <taxon>Imparidentia</taxon>
        <taxon>Neoheterodontei</taxon>
        <taxon>Myida</taxon>
        <taxon>Dreissenoidea</taxon>
        <taxon>Dreissenidae</taxon>
        <taxon>Dreissena</taxon>
    </lineage>
</organism>
<sequence length="113" mass="12718">MSSYFRNLHVEPLSLCVQHIRSIHTTGVAHVAPKHIADRKCHQTTLENAVDTILYFVSVLIYLAFGKYPICPDFVPRKMMSIDNGRIGVTDSDTIVIDGRGVRIIKHVRLTGM</sequence>
<gene>
    <name evidence="2" type="ORF">DPMN_083657</name>
</gene>
<keyword evidence="1" id="KW-1133">Transmembrane helix</keyword>
<accession>A0A9D3YAA4</accession>
<keyword evidence="1" id="KW-0472">Membrane</keyword>
<keyword evidence="3" id="KW-1185">Reference proteome</keyword>
<dbReference type="EMBL" id="JAIWYP010000016">
    <property type="protein sequence ID" value="KAH3696192.1"/>
    <property type="molecule type" value="Genomic_DNA"/>
</dbReference>
<evidence type="ECO:0000313" key="3">
    <source>
        <dbReference type="Proteomes" id="UP000828390"/>
    </source>
</evidence>
<evidence type="ECO:0000256" key="1">
    <source>
        <dbReference type="SAM" id="Phobius"/>
    </source>
</evidence>
<reference evidence="2" key="1">
    <citation type="journal article" date="2019" name="bioRxiv">
        <title>The Genome of the Zebra Mussel, Dreissena polymorpha: A Resource for Invasive Species Research.</title>
        <authorList>
            <person name="McCartney M.A."/>
            <person name="Auch B."/>
            <person name="Kono T."/>
            <person name="Mallez S."/>
            <person name="Zhang Y."/>
            <person name="Obille A."/>
            <person name="Becker A."/>
            <person name="Abrahante J.E."/>
            <person name="Garbe J."/>
            <person name="Badalamenti J.P."/>
            <person name="Herman A."/>
            <person name="Mangelson H."/>
            <person name="Liachko I."/>
            <person name="Sullivan S."/>
            <person name="Sone E.D."/>
            <person name="Koren S."/>
            <person name="Silverstein K.A.T."/>
            <person name="Beckman K.B."/>
            <person name="Gohl D.M."/>
        </authorList>
    </citation>
    <scope>NUCLEOTIDE SEQUENCE</scope>
    <source>
        <strain evidence="2">Duluth1</strain>
        <tissue evidence="2">Whole animal</tissue>
    </source>
</reference>
<keyword evidence="1" id="KW-0812">Transmembrane</keyword>
<reference evidence="2" key="2">
    <citation type="submission" date="2020-11" db="EMBL/GenBank/DDBJ databases">
        <authorList>
            <person name="McCartney M.A."/>
            <person name="Auch B."/>
            <person name="Kono T."/>
            <person name="Mallez S."/>
            <person name="Becker A."/>
            <person name="Gohl D.M."/>
            <person name="Silverstein K.A.T."/>
            <person name="Koren S."/>
            <person name="Bechman K.B."/>
            <person name="Herman A."/>
            <person name="Abrahante J.E."/>
            <person name="Garbe J."/>
        </authorList>
    </citation>
    <scope>NUCLEOTIDE SEQUENCE</scope>
    <source>
        <strain evidence="2">Duluth1</strain>
        <tissue evidence="2">Whole animal</tissue>
    </source>
</reference>
<feature type="transmembrane region" description="Helical" evidence="1">
    <location>
        <begin position="53"/>
        <end position="70"/>
    </location>
</feature>